<evidence type="ECO:0000256" key="4">
    <source>
        <dbReference type="ARBA" id="ARBA00022764"/>
    </source>
</evidence>
<dbReference type="CDD" id="cd04218">
    <property type="entry name" value="Pseudoazurin"/>
    <property type="match status" value="1"/>
</dbReference>
<feature type="binding site" evidence="8">
    <location>
        <position position="105"/>
    </location>
    <ligand>
        <name>Cu cation</name>
        <dbReference type="ChEBI" id="CHEBI:23378"/>
    </ligand>
</feature>
<gene>
    <name evidence="11" type="ORF">Q4490_16215</name>
    <name evidence="12" type="ORF">Q8W30_15135</name>
</gene>
<dbReference type="InterPro" id="IPR008972">
    <property type="entry name" value="Cupredoxin"/>
</dbReference>
<evidence type="ECO:0000256" key="1">
    <source>
        <dbReference type="ARBA" id="ARBA00004418"/>
    </source>
</evidence>
<keyword evidence="2" id="KW-0813">Transport</keyword>
<dbReference type="RefSeq" id="WP_075173666.1">
    <property type="nucleotide sequence ID" value="NZ_CAXHZV010000018.1"/>
</dbReference>
<evidence type="ECO:0000256" key="2">
    <source>
        <dbReference type="ARBA" id="ARBA00022448"/>
    </source>
</evidence>
<dbReference type="Gene3D" id="2.60.40.420">
    <property type="entry name" value="Cupredoxins - blue copper proteins"/>
    <property type="match status" value="1"/>
</dbReference>
<feature type="binding site" evidence="8">
    <location>
        <position position="100"/>
    </location>
    <ligand>
        <name>Cu cation</name>
        <dbReference type="ChEBI" id="CHEBI:23378"/>
    </ligand>
</feature>
<dbReference type="NCBIfam" id="TIGR02375">
    <property type="entry name" value="pseudoazurin"/>
    <property type="match status" value="1"/>
</dbReference>
<evidence type="ECO:0000256" key="8">
    <source>
        <dbReference type="PIRSR" id="PIRSR602386-1"/>
    </source>
</evidence>
<evidence type="ECO:0000313" key="13">
    <source>
        <dbReference type="Proteomes" id="UP001169862"/>
    </source>
</evidence>
<comment type="caution">
    <text evidence="11">The sequence shown here is derived from an EMBL/GenBank/DDBJ whole genome shotgun (WGS) entry which is preliminary data.</text>
</comment>
<dbReference type="Proteomes" id="UP001169862">
    <property type="component" value="Unassembled WGS sequence"/>
</dbReference>
<feature type="signal peptide" evidence="9">
    <location>
        <begin position="1"/>
        <end position="19"/>
    </location>
</feature>
<dbReference type="InterPro" id="IPR000923">
    <property type="entry name" value="BlueCu_1"/>
</dbReference>
<dbReference type="EMBL" id="JAUYVO010000011">
    <property type="protein sequence ID" value="MDP2523909.1"/>
    <property type="molecule type" value="Genomic_DNA"/>
</dbReference>
<comment type="cofactor">
    <cofactor evidence="8">
        <name>Cu cation</name>
        <dbReference type="ChEBI" id="CHEBI:23378"/>
    </cofactor>
    <text evidence="8">Binds 1 copper ion per subunit.</text>
</comment>
<feature type="binding site" evidence="8">
    <location>
        <position position="97"/>
    </location>
    <ligand>
        <name>Cu cation</name>
        <dbReference type="ChEBI" id="CHEBI:23378"/>
    </ligand>
</feature>
<evidence type="ECO:0000313" key="14">
    <source>
        <dbReference type="Proteomes" id="UP001177341"/>
    </source>
</evidence>
<evidence type="ECO:0000256" key="9">
    <source>
        <dbReference type="SAM" id="SignalP"/>
    </source>
</evidence>
<dbReference type="InterPro" id="IPR002386">
    <property type="entry name" value="Amicyanin/Pseudoazurin"/>
</dbReference>
<evidence type="ECO:0000256" key="7">
    <source>
        <dbReference type="NCBIfam" id="TIGR02375"/>
    </source>
</evidence>
<feature type="domain" description="Blue (type 1) copper" evidence="10">
    <location>
        <begin position="24"/>
        <end position="110"/>
    </location>
</feature>
<dbReference type="AlphaFoldDB" id="A0AAW7XP67"/>
<organism evidence="11 13">
    <name type="scientific">Neptunomonas phycophila</name>
    <dbReference type="NCBI Taxonomy" id="1572645"/>
    <lineage>
        <taxon>Bacteria</taxon>
        <taxon>Pseudomonadati</taxon>
        <taxon>Pseudomonadota</taxon>
        <taxon>Gammaproteobacteria</taxon>
        <taxon>Oceanospirillales</taxon>
        <taxon>Oceanospirillaceae</taxon>
        <taxon>Neptunomonas</taxon>
    </lineage>
</organism>
<keyword evidence="5" id="KW-0249">Electron transport</keyword>
<dbReference type="InterPro" id="IPR012745">
    <property type="entry name" value="Pseudoazurin"/>
</dbReference>
<evidence type="ECO:0000256" key="3">
    <source>
        <dbReference type="ARBA" id="ARBA00022723"/>
    </source>
</evidence>
<accession>A0AAW7XP67</accession>
<keyword evidence="14" id="KW-1185">Reference proteome</keyword>
<evidence type="ECO:0000313" key="12">
    <source>
        <dbReference type="EMBL" id="MDP2523909.1"/>
    </source>
</evidence>
<dbReference type="GO" id="GO:0042597">
    <property type="term" value="C:periplasmic space"/>
    <property type="evidence" value="ECO:0007669"/>
    <property type="project" value="UniProtKB-SubCell"/>
</dbReference>
<name>A0AAW7XP67_9GAMM</name>
<comment type="subcellular location">
    <subcellularLocation>
        <location evidence="1">Periplasm</location>
    </subcellularLocation>
</comment>
<evidence type="ECO:0000259" key="10">
    <source>
        <dbReference type="Pfam" id="PF00127"/>
    </source>
</evidence>
<dbReference type="Proteomes" id="UP001177341">
    <property type="component" value="Unassembled WGS sequence"/>
</dbReference>
<dbReference type="SUPFAM" id="SSF49503">
    <property type="entry name" value="Cupredoxins"/>
    <property type="match status" value="1"/>
</dbReference>
<dbReference type="Pfam" id="PF00127">
    <property type="entry name" value="Copper-bind"/>
    <property type="match status" value="1"/>
</dbReference>
<proteinExistence type="predicted"/>
<dbReference type="PRINTS" id="PR00156">
    <property type="entry name" value="COPPERBLUE"/>
</dbReference>
<keyword evidence="9" id="KW-0732">Signal</keyword>
<keyword evidence="4" id="KW-0574">Periplasm</keyword>
<dbReference type="GO" id="GO:0009055">
    <property type="term" value="F:electron transfer activity"/>
    <property type="evidence" value="ECO:0007669"/>
    <property type="project" value="InterPro"/>
</dbReference>
<protein>
    <recommendedName>
        <fullName evidence="7">Pseudoazurin</fullName>
    </recommendedName>
</protein>
<evidence type="ECO:0000256" key="5">
    <source>
        <dbReference type="ARBA" id="ARBA00022982"/>
    </source>
</evidence>
<keyword evidence="3 8" id="KW-0479">Metal-binding</keyword>
<dbReference type="InterPro" id="IPR001235">
    <property type="entry name" value="Copper_blue_Plastocyanin"/>
</dbReference>
<keyword evidence="6 8" id="KW-0186">Copper</keyword>
<dbReference type="GO" id="GO:0005507">
    <property type="term" value="F:copper ion binding"/>
    <property type="evidence" value="ECO:0007669"/>
    <property type="project" value="UniProtKB-UniRule"/>
</dbReference>
<feature type="chain" id="PRO_5043566598" description="Pseudoazurin" evidence="9">
    <location>
        <begin position="20"/>
        <end position="146"/>
    </location>
</feature>
<reference evidence="11" key="1">
    <citation type="submission" date="2023-07" db="EMBL/GenBank/DDBJ databases">
        <title>Genome content predicts the carbon catabolic preferences of heterotrophic bacteria.</title>
        <authorList>
            <person name="Gralka M."/>
        </authorList>
    </citation>
    <scope>NUCLEOTIDE SEQUENCE</scope>
    <source>
        <strain evidence="12">5G01</strain>
        <strain evidence="11">I2M16</strain>
    </source>
</reference>
<sequence>MKSRLLALLMIVAANFAVAAEHTVEMKNKGEGGIMVFEPAVLHVAVGDTVTFVPTDAGHNSESVDGLMPEGATPWKGENGQAITVTVDKEGVYVYKCLPHAIMAMVGVIVAGEPTNLEQIKTDAEPFIATFAMKKKRLTKYLAEVQ</sequence>
<evidence type="ECO:0000313" key="11">
    <source>
        <dbReference type="EMBL" id="MDO6455118.1"/>
    </source>
</evidence>
<dbReference type="PRINTS" id="PR00155">
    <property type="entry name" value="AMICYANIN"/>
</dbReference>
<dbReference type="EMBL" id="JAUOPG010000012">
    <property type="protein sequence ID" value="MDO6455118.1"/>
    <property type="molecule type" value="Genomic_DNA"/>
</dbReference>
<evidence type="ECO:0000256" key="6">
    <source>
        <dbReference type="ARBA" id="ARBA00023008"/>
    </source>
</evidence>
<feature type="binding site" evidence="8">
    <location>
        <position position="59"/>
    </location>
    <ligand>
        <name>Cu cation</name>
        <dbReference type="ChEBI" id="CHEBI:23378"/>
    </ligand>
</feature>